<dbReference type="SUPFAM" id="SSF49899">
    <property type="entry name" value="Concanavalin A-like lectins/glucanases"/>
    <property type="match status" value="1"/>
</dbReference>
<dbReference type="EMBL" id="JAAXOY010000899">
    <property type="protein sequence ID" value="NKY41735.1"/>
    <property type="molecule type" value="Genomic_DNA"/>
</dbReference>
<feature type="non-terminal residue" evidence="1">
    <location>
        <position position="1"/>
    </location>
</feature>
<dbReference type="Pfam" id="PF13385">
    <property type="entry name" value="Laminin_G_3"/>
    <property type="match status" value="1"/>
</dbReference>
<accession>A0ABX1K893</accession>
<dbReference type="RefSeq" id="WP_168681202.1">
    <property type="nucleotide sequence ID" value="NZ_JAAXOY010000899.1"/>
</dbReference>
<gene>
    <name evidence="1" type="ORF">HGA02_20125</name>
</gene>
<comment type="caution">
    <text evidence="1">The sequence shown here is derived from an EMBL/GenBank/DDBJ whole genome shotgun (WGS) entry which is preliminary data.</text>
</comment>
<evidence type="ECO:0000313" key="2">
    <source>
        <dbReference type="Proteomes" id="UP000777774"/>
    </source>
</evidence>
<dbReference type="InterPro" id="IPR013320">
    <property type="entry name" value="ConA-like_dom_sf"/>
</dbReference>
<sequence>DVAPAPGSAPAVYAEDATAGAVGLAGQFRFSASAADGVVAFDYAVAGVRDRVRVAAGESGATVSWTPTVDGPTALTVQAVDAAGNLGSERLYRFTVGTPTAELPADARWTLDEGAGAIAESATPSGRGPVLTLSPSTTWTGGLMADLLGEDDDRALLLDESGDGASTTGPVLDTASSYSVVAVVRADGSGAGTVVSQDGAGGPAFTLGQRTDGCADGLTSCWAFGVAGEGTSETVGTSAVPVVPGAWVALVGIRDAATGTVRLDACSFGTADEPGDFSVVTGAAQPVGATPASAGPFRIGTTSGDAWAGAVGGVRTYAKAVGAPEERIVCSSGV</sequence>
<dbReference type="Proteomes" id="UP000777774">
    <property type="component" value="Unassembled WGS sequence"/>
</dbReference>
<dbReference type="Gene3D" id="2.60.120.200">
    <property type="match status" value="1"/>
</dbReference>
<organism evidence="1 2">
    <name type="scientific">Cellulomonas septica</name>
    <dbReference type="NCBI Taxonomy" id="285080"/>
    <lineage>
        <taxon>Bacteria</taxon>
        <taxon>Bacillati</taxon>
        <taxon>Actinomycetota</taxon>
        <taxon>Actinomycetes</taxon>
        <taxon>Micrococcales</taxon>
        <taxon>Cellulomonadaceae</taxon>
        <taxon>Cellulomonas</taxon>
    </lineage>
</organism>
<name>A0ABX1K893_9CELL</name>
<proteinExistence type="predicted"/>
<keyword evidence="2" id="KW-1185">Reference proteome</keyword>
<protein>
    <submittedName>
        <fullName evidence="1">LamG domain-containing protein</fullName>
    </submittedName>
</protein>
<reference evidence="1 2" key="1">
    <citation type="submission" date="2020-04" db="EMBL/GenBank/DDBJ databases">
        <title>MicrobeNet Type strains.</title>
        <authorList>
            <person name="Nicholson A.C."/>
        </authorList>
    </citation>
    <scope>NUCLEOTIDE SEQUENCE [LARGE SCALE GENOMIC DNA]</scope>
    <source>
        <strain evidence="1 2">ATCC BAA-787</strain>
    </source>
</reference>
<evidence type="ECO:0000313" key="1">
    <source>
        <dbReference type="EMBL" id="NKY41735.1"/>
    </source>
</evidence>